<reference evidence="1" key="2">
    <citation type="journal article" date="2021" name="PeerJ">
        <title>Extensive microbial diversity within the chicken gut microbiome revealed by metagenomics and culture.</title>
        <authorList>
            <person name="Gilroy R."/>
            <person name="Ravi A."/>
            <person name="Getino M."/>
            <person name="Pursley I."/>
            <person name="Horton D.L."/>
            <person name="Alikhan N.F."/>
            <person name="Baker D."/>
            <person name="Gharbi K."/>
            <person name="Hall N."/>
            <person name="Watson M."/>
            <person name="Adriaenssens E.M."/>
            <person name="Foster-Nyarko E."/>
            <person name="Jarju S."/>
            <person name="Secka A."/>
            <person name="Antonio M."/>
            <person name="Oren A."/>
            <person name="Chaudhuri R.R."/>
            <person name="La Ragione R."/>
            <person name="Hildebrand F."/>
            <person name="Pallen M.J."/>
        </authorList>
    </citation>
    <scope>NUCLEOTIDE SEQUENCE</scope>
    <source>
        <strain evidence="1">11159</strain>
    </source>
</reference>
<organism evidence="1 2">
    <name type="scientific">Candidatus Onthovivens merdipullorum</name>
    <dbReference type="NCBI Taxonomy" id="2840889"/>
    <lineage>
        <taxon>Bacteria</taxon>
        <taxon>Bacillati</taxon>
        <taxon>Bacillota</taxon>
        <taxon>Bacilli</taxon>
        <taxon>Bacillales</taxon>
        <taxon>Candidatus Onthovivens</taxon>
    </lineage>
</organism>
<dbReference type="Proteomes" id="UP000823613">
    <property type="component" value="Unassembled WGS sequence"/>
</dbReference>
<dbReference type="EMBL" id="JADIMY010000095">
    <property type="protein sequence ID" value="MBO8427855.1"/>
    <property type="molecule type" value="Genomic_DNA"/>
</dbReference>
<accession>A0A9D9DKJ6</accession>
<evidence type="ECO:0000313" key="1">
    <source>
        <dbReference type="EMBL" id="MBO8427855.1"/>
    </source>
</evidence>
<protein>
    <submittedName>
        <fullName evidence="1">Uncharacterized protein</fullName>
    </submittedName>
</protein>
<gene>
    <name evidence="1" type="ORF">IAC58_04825</name>
</gene>
<dbReference type="InterPro" id="IPR043773">
    <property type="entry name" value="JetA"/>
</dbReference>
<dbReference type="Pfam" id="PF18982">
    <property type="entry name" value="JetA"/>
    <property type="match status" value="1"/>
</dbReference>
<comment type="caution">
    <text evidence="1">The sequence shown here is derived from an EMBL/GenBank/DDBJ whole genome shotgun (WGS) entry which is preliminary data.</text>
</comment>
<reference evidence="1" key="1">
    <citation type="submission" date="2020-10" db="EMBL/GenBank/DDBJ databases">
        <authorList>
            <person name="Gilroy R."/>
        </authorList>
    </citation>
    <scope>NUCLEOTIDE SEQUENCE</scope>
    <source>
        <strain evidence="1">11159</strain>
    </source>
</reference>
<name>A0A9D9DKJ6_9BACL</name>
<proteinExistence type="predicted"/>
<sequence>MSLTKSFFDFVSDNKNDNLFSIFMNKNSRDANYYLLKECFDIIKSKTDAQINKDELIDDLVKFTKENDLFKDYNKFDDYFDNTNDEKIRNILDFVRIKIRRFVDTGWLIEDQSRNEIFTKYILLNEYTRPIFESMISIASSDKNPPEYSTNLLVINDSLDKLLSNDSQTNLYSYYVNVIEHTEKLKSQLSSSSSRIRRYINRINNNEDLNKLIEDFINGYNLKIARPFYNFRLKDKPAIMQGIILNKFDKLLNNGNAISKIVENSLDRQGILNKNTVEYQNAYNNERALISENLSKCFSYLKTLLEVIDSIDFKDNNYISSAKTKIEYKSSDYHDLRDEINNVIDLIKKSNLNDFVLEDNLVHLRNIDALSLKKPAKYSTKLDEIIVNVNTLTVEEENKLKKELYNEFKNDFNRIYKKLYVLNLNEVEALTLINNYEFNEYEIFMLYLHSTDLNFEYKIEVTNEIIHKDYFKFYNFILRRQ</sequence>
<evidence type="ECO:0000313" key="2">
    <source>
        <dbReference type="Proteomes" id="UP000823613"/>
    </source>
</evidence>
<dbReference type="AlphaFoldDB" id="A0A9D9DKJ6"/>